<evidence type="ECO:0000256" key="3">
    <source>
        <dbReference type="ARBA" id="ARBA00004496"/>
    </source>
</evidence>
<evidence type="ECO:0000256" key="6">
    <source>
        <dbReference type="ARBA" id="ARBA00017286"/>
    </source>
</evidence>
<feature type="domain" description="Essential protein Yae1 N-terminal" evidence="11">
    <location>
        <begin position="83"/>
        <end position="121"/>
    </location>
</feature>
<evidence type="ECO:0000256" key="8">
    <source>
        <dbReference type="ARBA" id="ARBA00022490"/>
    </source>
</evidence>
<dbReference type="EMBL" id="MU003830">
    <property type="protein sequence ID" value="KAF2718083.1"/>
    <property type="molecule type" value="Genomic_DNA"/>
</dbReference>
<protein>
    <recommendedName>
        <fullName evidence="7">Protein YAE1</fullName>
    </recommendedName>
    <alternativeName>
        <fullName evidence="6">Protein yae1</fullName>
    </alternativeName>
</protein>
<dbReference type="PANTHER" id="PTHR18829:SF0">
    <property type="entry name" value="PROTEIN YAE1 HOMOLOG"/>
    <property type="match status" value="1"/>
</dbReference>
<evidence type="ECO:0000256" key="1">
    <source>
        <dbReference type="ARBA" id="ARBA00003836"/>
    </source>
</evidence>
<name>A0A9P4Q022_9PEZI</name>
<evidence type="ECO:0000259" key="11">
    <source>
        <dbReference type="Pfam" id="PF09811"/>
    </source>
</evidence>
<dbReference type="Proteomes" id="UP000799441">
    <property type="component" value="Unassembled WGS sequence"/>
</dbReference>
<keyword evidence="9" id="KW-0539">Nucleus</keyword>
<organism evidence="12 13">
    <name type="scientific">Polychaeton citri CBS 116435</name>
    <dbReference type="NCBI Taxonomy" id="1314669"/>
    <lineage>
        <taxon>Eukaryota</taxon>
        <taxon>Fungi</taxon>
        <taxon>Dikarya</taxon>
        <taxon>Ascomycota</taxon>
        <taxon>Pezizomycotina</taxon>
        <taxon>Dothideomycetes</taxon>
        <taxon>Dothideomycetidae</taxon>
        <taxon>Capnodiales</taxon>
        <taxon>Capnodiaceae</taxon>
        <taxon>Polychaeton</taxon>
    </lineage>
</organism>
<comment type="subcellular location">
    <subcellularLocation>
        <location evidence="3">Cytoplasm</location>
    </subcellularLocation>
    <subcellularLocation>
        <location evidence="2">Nucleus</location>
    </subcellularLocation>
</comment>
<comment type="function">
    <text evidence="1">The complex LTO1:YAE1 may function as a target specific adapter that probably recruits apo-RPLI1 to the cytosolic iron-sulfur protein assembly (CIA) complex machinery. May be required for biogenesis of the large ribosomal subunit and initiation of translation.</text>
</comment>
<evidence type="ECO:0000256" key="10">
    <source>
        <dbReference type="SAM" id="MobiDB-lite"/>
    </source>
</evidence>
<evidence type="ECO:0000256" key="5">
    <source>
        <dbReference type="ARBA" id="ARBA00011427"/>
    </source>
</evidence>
<evidence type="ECO:0000313" key="13">
    <source>
        <dbReference type="Proteomes" id="UP000799441"/>
    </source>
</evidence>
<feature type="region of interest" description="Disordered" evidence="10">
    <location>
        <begin position="25"/>
        <end position="70"/>
    </location>
</feature>
<reference evidence="12" key="1">
    <citation type="journal article" date="2020" name="Stud. Mycol.">
        <title>101 Dothideomycetes genomes: a test case for predicting lifestyles and emergence of pathogens.</title>
        <authorList>
            <person name="Haridas S."/>
            <person name="Albert R."/>
            <person name="Binder M."/>
            <person name="Bloem J."/>
            <person name="Labutti K."/>
            <person name="Salamov A."/>
            <person name="Andreopoulos B."/>
            <person name="Baker S."/>
            <person name="Barry K."/>
            <person name="Bills G."/>
            <person name="Bluhm B."/>
            <person name="Cannon C."/>
            <person name="Castanera R."/>
            <person name="Culley D."/>
            <person name="Daum C."/>
            <person name="Ezra D."/>
            <person name="Gonzalez J."/>
            <person name="Henrissat B."/>
            <person name="Kuo A."/>
            <person name="Liang C."/>
            <person name="Lipzen A."/>
            <person name="Lutzoni F."/>
            <person name="Magnuson J."/>
            <person name="Mondo S."/>
            <person name="Nolan M."/>
            <person name="Ohm R."/>
            <person name="Pangilinan J."/>
            <person name="Park H.-J."/>
            <person name="Ramirez L."/>
            <person name="Alfaro M."/>
            <person name="Sun H."/>
            <person name="Tritt A."/>
            <person name="Yoshinaga Y."/>
            <person name="Zwiers L.-H."/>
            <person name="Turgeon B."/>
            <person name="Goodwin S."/>
            <person name="Spatafora J."/>
            <person name="Crous P."/>
            <person name="Grigoriev I."/>
        </authorList>
    </citation>
    <scope>NUCLEOTIDE SEQUENCE</scope>
    <source>
        <strain evidence="12">CBS 116435</strain>
    </source>
</reference>
<comment type="similarity">
    <text evidence="4">Belongs to the YAE1 family.</text>
</comment>
<comment type="caution">
    <text evidence="12">The sequence shown here is derived from an EMBL/GenBank/DDBJ whole genome shotgun (WGS) entry which is preliminary data.</text>
</comment>
<keyword evidence="13" id="KW-1185">Reference proteome</keyword>
<evidence type="ECO:0000313" key="12">
    <source>
        <dbReference type="EMBL" id="KAF2718083.1"/>
    </source>
</evidence>
<dbReference type="Pfam" id="PF09811">
    <property type="entry name" value="Yae1_N"/>
    <property type="match status" value="1"/>
</dbReference>
<evidence type="ECO:0000256" key="9">
    <source>
        <dbReference type="ARBA" id="ARBA00023242"/>
    </source>
</evidence>
<dbReference type="InterPro" id="IPR038881">
    <property type="entry name" value="Yae1-like"/>
</dbReference>
<dbReference type="GO" id="GO:0005634">
    <property type="term" value="C:nucleus"/>
    <property type="evidence" value="ECO:0007669"/>
    <property type="project" value="UniProtKB-SubCell"/>
</dbReference>
<dbReference type="AlphaFoldDB" id="A0A9P4Q022"/>
<feature type="region of interest" description="Disordered" evidence="10">
    <location>
        <begin position="1"/>
        <end position="20"/>
    </location>
</feature>
<gene>
    <name evidence="12" type="ORF">K431DRAFT_231561</name>
</gene>
<keyword evidence="8" id="KW-0963">Cytoplasm</keyword>
<dbReference type="GO" id="GO:0005737">
    <property type="term" value="C:cytoplasm"/>
    <property type="evidence" value="ECO:0007669"/>
    <property type="project" value="UniProtKB-SubCell"/>
</dbReference>
<evidence type="ECO:0000256" key="4">
    <source>
        <dbReference type="ARBA" id="ARBA00007096"/>
    </source>
</evidence>
<dbReference type="PANTHER" id="PTHR18829">
    <property type="entry name" value="PROTEIN YAE1 HOMOLOG"/>
    <property type="match status" value="1"/>
</dbReference>
<dbReference type="InterPro" id="IPR019191">
    <property type="entry name" value="Essential_protein_Yae1_N"/>
</dbReference>
<evidence type="ECO:0000256" key="7">
    <source>
        <dbReference type="ARBA" id="ARBA00018400"/>
    </source>
</evidence>
<comment type="subunit">
    <text evidence="5">May form a complex with LTO1.</text>
</comment>
<dbReference type="OrthoDB" id="20086at2759"/>
<proteinExistence type="inferred from homology"/>
<sequence>MNGDQDDLSNQNGVGHNAVSIYEDPLDDVFGSAPSSPQLDPSHQVRHGESNYDGGDVGPEVNGFTSADPSDIPRLRARHVTEGYREGIAASKDKYLQEGFDEGFALGAEIGLLAGSIVGVLEGLMKGLQYHGAERTEMTEVLSKAEQELKMERLISETFFETDGNWKFEVAENDPGTHNMAGENFSFGDVAAAHPILKQWKERARSLEESYGVDATGLR</sequence>
<accession>A0A9P4Q022</accession>
<evidence type="ECO:0000256" key="2">
    <source>
        <dbReference type="ARBA" id="ARBA00004123"/>
    </source>
</evidence>